<protein>
    <submittedName>
        <fullName evidence="1">Uncharacterized protein</fullName>
    </submittedName>
</protein>
<dbReference type="SUPFAM" id="SSF48403">
    <property type="entry name" value="Ankyrin repeat"/>
    <property type="match status" value="1"/>
</dbReference>
<sequence>MACSHITSCELFVQFAMNPALELWKINYCESQSYSDCARYKKSLLGLPVSLTLLPNGNSITETGDNEIGAASLFNAIIKHQTSMIRSLLRVGIDINIKNIEGITPLMAAAEYGAEDIIKILLENNADVTEINNEGDTAYAIALKNNHPTIAKLISSDTRFEN</sequence>
<accession>A0A3B0XBM7</accession>
<dbReference type="EMBL" id="UOFD01000071">
    <property type="protein sequence ID" value="VAW54086.1"/>
    <property type="molecule type" value="Genomic_DNA"/>
</dbReference>
<dbReference type="PANTHER" id="PTHR24168:SF24">
    <property type="entry name" value="KN MOTIF AND ANKYRIN REPEAT DOMAIN-CONTAINING PROTEIN 4"/>
    <property type="match status" value="1"/>
</dbReference>
<organism evidence="1">
    <name type="scientific">hydrothermal vent metagenome</name>
    <dbReference type="NCBI Taxonomy" id="652676"/>
    <lineage>
        <taxon>unclassified sequences</taxon>
        <taxon>metagenomes</taxon>
        <taxon>ecological metagenomes</taxon>
    </lineage>
</organism>
<evidence type="ECO:0000313" key="1">
    <source>
        <dbReference type="EMBL" id="VAW54086.1"/>
    </source>
</evidence>
<dbReference type="InterPro" id="IPR036770">
    <property type="entry name" value="Ankyrin_rpt-contain_sf"/>
</dbReference>
<dbReference type="PROSITE" id="PS50088">
    <property type="entry name" value="ANK_REPEAT"/>
    <property type="match status" value="1"/>
</dbReference>
<reference evidence="1" key="1">
    <citation type="submission" date="2018-06" db="EMBL/GenBank/DDBJ databases">
        <authorList>
            <person name="Zhirakovskaya E."/>
        </authorList>
    </citation>
    <scope>NUCLEOTIDE SEQUENCE</scope>
</reference>
<dbReference type="GO" id="GO:0005737">
    <property type="term" value="C:cytoplasm"/>
    <property type="evidence" value="ECO:0007669"/>
    <property type="project" value="TreeGrafter"/>
</dbReference>
<dbReference type="AlphaFoldDB" id="A0A3B0XBM7"/>
<dbReference type="Gene3D" id="1.25.40.20">
    <property type="entry name" value="Ankyrin repeat-containing domain"/>
    <property type="match status" value="1"/>
</dbReference>
<dbReference type="PANTHER" id="PTHR24168">
    <property type="entry name" value="KN MOTIF AND ANKYRIN REPEAT DOMAIN-CONTAINING"/>
    <property type="match status" value="1"/>
</dbReference>
<dbReference type="GO" id="GO:0030837">
    <property type="term" value="P:negative regulation of actin filament polymerization"/>
    <property type="evidence" value="ECO:0007669"/>
    <property type="project" value="InterPro"/>
</dbReference>
<name>A0A3B0XBM7_9ZZZZ</name>
<dbReference type="InterPro" id="IPR002110">
    <property type="entry name" value="Ankyrin_rpt"/>
</dbReference>
<dbReference type="Pfam" id="PF12796">
    <property type="entry name" value="Ank_2"/>
    <property type="match status" value="1"/>
</dbReference>
<dbReference type="InterPro" id="IPR047184">
    <property type="entry name" value="KANK1-4"/>
</dbReference>
<dbReference type="GO" id="GO:0005856">
    <property type="term" value="C:cytoskeleton"/>
    <property type="evidence" value="ECO:0007669"/>
    <property type="project" value="TreeGrafter"/>
</dbReference>
<gene>
    <name evidence="1" type="ORF">MNBD_GAMMA06-5</name>
</gene>
<dbReference type="PROSITE" id="PS50297">
    <property type="entry name" value="ANK_REP_REGION"/>
    <property type="match status" value="1"/>
</dbReference>
<dbReference type="SMART" id="SM00248">
    <property type="entry name" value="ANK"/>
    <property type="match status" value="3"/>
</dbReference>
<proteinExistence type="predicted"/>